<name>A0A812V740_SYMPI</name>
<dbReference type="AlphaFoldDB" id="A0A812V740"/>
<evidence type="ECO:0000313" key="1">
    <source>
        <dbReference type="EMBL" id="CAE7605724.1"/>
    </source>
</evidence>
<keyword evidence="2" id="KW-1185">Reference proteome</keyword>
<evidence type="ECO:0000313" key="2">
    <source>
        <dbReference type="Proteomes" id="UP000649617"/>
    </source>
</evidence>
<dbReference type="OrthoDB" id="427018at2759"/>
<gene>
    <name evidence="1" type="ORF">SPIL2461_LOCUS16023</name>
</gene>
<accession>A0A812V740</accession>
<reference evidence="1" key="1">
    <citation type="submission" date="2021-02" db="EMBL/GenBank/DDBJ databases">
        <authorList>
            <person name="Dougan E. K."/>
            <person name="Rhodes N."/>
            <person name="Thang M."/>
            <person name="Chan C."/>
        </authorList>
    </citation>
    <scope>NUCLEOTIDE SEQUENCE</scope>
</reference>
<dbReference type="Proteomes" id="UP000649617">
    <property type="component" value="Unassembled WGS sequence"/>
</dbReference>
<protein>
    <submittedName>
        <fullName evidence="1">Uncharacterized protein</fullName>
    </submittedName>
</protein>
<organism evidence="1 2">
    <name type="scientific">Symbiodinium pilosum</name>
    <name type="common">Dinoflagellate</name>
    <dbReference type="NCBI Taxonomy" id="2952"/>
    <lineage>
        <taxon>Eukaryota</taxon>
        <taxon>Sar</taxon>
        <taxon>Alveolata</taxon>
        <taxon>Dinophyceae</taxon>
        <taxon>Suessiales</taxon>
        <taxon>Symbiodiniaceae</taxon>
        <taxon>Symbiodinium</taxon>
    </lineage>
</organism>
<sequence>MPAIRVDNPVTVRIKRFASSADLQEYARTMTLRYRPGLSVLFRALWQDRWAHALFDGLYPAFVSLARFGLENHAFTPVAVMSNYTSSLDCKKTESQALGLSGVGIYTGTACQMEEAFRLFGGLGKKHQELVRVNELWEQLRSASASLLFDHLVVGSAHMGEYASYLSLPGTKDSSVAEETSAYGRDIVGEFADRLYHAHGLEPPPPRTSSKPAKQVLRVIITENKRMTAGEIAAMKELAKAGVGGAGTETGSHSLNISFIDWSAVQPFRNQLKLLQDTDIMVTGIGTALFYSAFLPYGSVCVNTGWKDAMSIPTFGEEVLGMSNHRSKFVYMPLNRIREGVSKADVEHQIQRAASLILAGFSLPLQNAEENLSIFGRIIHDLGQHSDASKKGLQGREQVDGGFLCHQRPTGQTSLSDLVFERLVDAKNLLFQLPGPMGLAEACQMDVDKLRQLKKKYRLPEALGASGATCECVICESCGLSTV</sequence>
<comment type="caution">
    <text evidence="1">The sequence shown here is derived from an EMBL/GenBank/DDBJ whole genome shotgun (WGS) entry which is preliminary data.</text>
</comment>
<proteinExistence type="predicted"/>
<dbReference type="EMBL" id="CAJNIZ010040657">
    <property type="protein sequence ID" value="CAE7605724.1"/>
    <property type="molecule type" value="Genomic_DNA"/>
</dbReference>